<keyword evidence="1" id="KW-1133">Transmembrane helix</keyword>
<reference evidence="2 3" key="1">
    <citation type="submission" date="2019-03" db="EMBL/GenBank/DDBJ databases">
        <title>Genomic Encyclopedia of Type Strains, Phase IV (KMG-IV): sequencing the most valuable type-strain genomes for metagenomic binning, comparative biology and taxonomic classification.</title>
        <authorList>
            <person name="Goeker M."/>
        </authorList>
    </citation>
    <scope>NUCLEOTIDE SEQUENCE [LARGE SCALE GENOMIC DNA]</scope>
    <source>
        <strain evidence="2 3">DSM 15505</strain>
    </source>
</reference>
<name>A0A4R7K1D2_9GAMM</name>
<evidence type="ECO:0000313" key="2">
    <source>
        <dbReference type="EMBL" id="TDT44256.1"/>
    </source>
</evidence>
<dbReference type="OrthoDB" id="5703212at2"/>
<evidence type="ECO:0000256" key="1">
    <source>
        <dbReference type="SAM" id="Phobius"/>
    </source>
</evidence>
<feature type="transmembrane region" description="Helical" evidence="1">
    <location>
        <begin position="305"/>
        <end position="326"/>
    </location>
</feature>
<dbReference type="EMBL" id="SOAX01000001">
    <property type="protein sequence ID" value="TDT44256.1"/>
    <property type="molecule type" value="Genomic_DNA"/>
</dbReference>
<gene>
    <name evidence="2" type="ORF">DES49_0356</name>
</gene>
<sequence length="340" mass="36371">MPEIRFSRRQTTINELIGDDPRTVDMFCHVNGIGKHDRIRPGRVYSLDVHDPQTKSIVAHLNSLPQDKRNTLARGAGDMGEDLHALSAFAEENLSSDKLQLINNFVDAGSGIAAARLNNFQKVVAEYQRALLELREGAKTAHGPGRGARIHKMKQNARLAFQKLESQYQLELSRFAPEALRAKNRGNALSNAERGITLASRDASSGKVDPRIKVADVTQASRMASISKVLNNLGRAAVTLDGGARIYGVTQTREEGGDWLRESSVQMTGFGLAGAGAGIAGKAVFVGGSAIAASAGLMMAGPVGWAALGVVFCVSAAVGLGVGYYLDQLGQDFASWLWEL</sequence>
<proteinExistence type="predicted"/>
<dbReference type="AlphaFoldDB" id="A0A4R7K1D2"/>
<protein>
    <submittedName>
        <fullName evidence="2">Uncharacterized protein</fullName>
    </submittedName>
</protein>
<accession>A0A4R7K1D2</accession>
<evidence type="ECO:0000313" key="3">
    <source>
        <dbReference type="Proteomes" id="UP000295830"/>
    </source>
</evidence>
<keyword evidence="3" id="KW-1185">Reference proteome</keyword>
<dbReference type="Proteomes" id="UP000295830">
    <property type="component" value="Unassembled WGS sequence"/>
</dbReference>
<organism evidence="2 3">
    <name type="scientific">Halospina denitrificans</name>
    <dbReference type="NCBI Taxonomy" id="332522"/>
    <lineage>
        <taxon>Bacteria</taxon>
        <taxon>Pseudomonadati</taxon>
        <taxon>Pseudomonadota</taxon>
        <taxon>Gammaproteobacteria</taxon>
        <taxon>Halospina</taxon>
    </lineage>
</organism>
<feature type="transmembrane region" description="Helical" evidence="1">
    <location>
        <begin position="270"/>
        <end position="293"/>
    </location>
</feature>
<keyword evidence="1" id="KW-0812">Transmembrane</keyword>
<comment type="caution">
    <text evidence="2">The sequence shown here is derived from an EMBL/GenBank/DDBJ whole genome shotgun (WGS) entry which is preliminary data.</text>
</comment>
<keyword evidence="1" id="KW-0472">Membrane</keyword>
<dbReference type="RefSeq" id="WP_133734656.1">
    <property type="nucleotide sequence ID" value="NZ_SOAX01000001.1"/>
</dbReference>